<gene>
    <name evidence="2" type="ORF">BSL82_09295</name>
</gene>
<dbReference type="AlphaFoldDB" id="A0A1L3ZV76"/>
<dbReference type="OrthoDB" id="7452696at2"/>
<dbReference type="RefSeq" id="WP_072597077.1">
    <property type="nucleotide sequence ID" value="NZ_CP018221.1"/>
</dbReference>
<sequence length="214" mass="22412">MTKSHITSGFAAAMMAVAAAALPSAPALADIQFFTGPGSVQPDENVLLNKGTTGTTVFGDTNQSGLSVTFEGLEDLTLPAAGQARIEAVDGGFQWLNFHMTDPLLAFGEVEFNIDASADGSGTITFFDQFGNDFANNVTLSGSGQNFFGARGINGQLISRVLIETGVDMADVQQVRLGPISAIPEAHVWLMMIAGFGLVGWQLRRRPSLASAIG</sequence>
<proteinExistence type="predicted"/>
<dbReference type="STRING" id="1921510.BSL82_09295"/>
<keyword evidence="3" id="KW-1185">Reference proteome</keyword>
<dbReference type="EMBL" id="CP018221">
    <property type="protein sequence ID" value="API59479.1"/>
    <property type="molecule type" value="Genomic_DNA"/>
</dbReference>
<evidence type="ECO:0000256" key="1">
    <source>
        <dbReference type="SAM" id="SignalP"/>
    </source>
</evidence>
<dbReference type="KEGG" id="sphj:BSL82_09295"/>
<reference evidence="3" key="1">
    <citation type="submission" date="2016-11" db="EMBL/GenBank/DDBJ databases">
        <title>Complete Genome Sequence of alachlor-degrading Sphingomonas sp. strain JJ-A5.</title>
        <authorList>
            <person name="Lee H."/>
            <person name="Ka J.-O."/>
        </authorList>
    </citation>
    <scope>NUCLEOTIDE SEQUENCE [LARGE SCALE GENOMIC DNA]</scope>
    <source>
        <strain evidence="3">JJ-A5</strain>
    </source>
</reference>
<feature type="chain" id="PRO_5012701803" description="PEP-CTERM protein-sorting domain-containing protein" evidence="1">
    <location>
        <begin position="30"/>
        <end position="214"/>
    </location>
</feature>
<accession>A0A1L3ZV76</accession>
<evidence type="ECO:0000313" key="3">
    <source>
        <dbReference type="Proteomes" id="UP000182063"/>
    </source>
</evidence>
<dbReference type="Proteomes" id="UP000182063">
    <property type="component" value="Chromosome"/>
</dbReference>
<evidence type="ECO:0008006" key="4">
    <source>
        <dbReference type="Google" id="ProtNLM"/>
    </source>
</evidence>
<name>A0A1L3ZV76_9SPHN</name>
<feature type="signal peptide" evidence="1">
    <location>
        <begin position="1"/>
        <end position="29"/>
    </location>
</feature>
<keyword evidence="1" id="KW-0732">Signal</keyword>
<protein>
    <recommendedName>
        <fullName evidence="4">PEP-CTERM protein-sorting domain-containing protein</fullName>
    </recommendedName>
</protein>
<evidence type="ECO:0000313" key="2">
    <source>
        <dbReference type="EMBL" id="API59479.1"/>
    </source>
</evidence>
<organism evidence="2 3">
    <name type="scientific">Tardibacter chloracetimidivorans</name>
    <dbReference type="NCBI Taxonomy" id="1921510"/>
    <lineage>
        <taxon>Bacteria</taxon>
        <taxon>Pseudomonadati</taxon>
        <taxon>Pseudomonadota</taxon>
        <taxon>Alphaproteobacteria</taxon>
        <taxon>Sphingomonadales</taxon>
        <taxon>Sphingomonadaceae</taxon>
        <taxon>Tardibacter</taxon>
    </lineage>
</organism>